<comment type="caution">
    <text evidence="2">The sequence shown here is derived from an EMBL/GenBank/DDBJ whole genome shotgun (WGS) entry which is preliminary data.</text>
</comment>
<dbReference type="Pfam" id="PF01266">
    <property type="entry name" value="DAO"/>
    <property type="match status" value="1"/>
</dbReference>
<dbReference type="GO" id="GO:0005829">
    <property type="term" value="C:cytosol"/>
    <property type="evidence" value="ECO:0007669"/>
    <property type="project" value="GOC"/>
</dbReference>
<dbReference type="Proteomes" id="UP001362899">
    <property type="component" value="Unassembled WGS sequence"/>
</dbReference>
<sequence length="425" mass="45678">MSKKQTTVIVGGGIIGASAAFFISRHPSFDPQNHEIVLIEAVAPACSASGKAGGLLSKTAFPQSLGPLSFELHAQLAKEFDGENLWGYRRLSTLSISGTDKPECSPVSLPEELGWLKPNIVESVDYIGGPEEFAQVHPFYLTNFMLDHLQKKGVLKVLNGKVTELLGNQDGECIGVTYIPNPNTSSSFVPSIVEGSANVHNVQKLINVQGPNSQNNIPNQSSYLNGGVSERIFADTVIVAAGPWTKRLISECPILGIKVPSITVKPTEPVGAYALFTDLNLGEFGRVSPEVYPRRDEIYICGESSDDPLPETADLITVDDRYAEAIYQYGSALSDRIGNGQINIKQACYLPVVDSPYTSGPFVGRSNVRNLMIATGHTCWGINNAPATGLLLAEILFEGRAHTVNARGLTPAAFFDSSKALTIIE</sequence>
<reference evidence="2 3" key="1">
    <citation type="journal article" date="2023" name="Elife">
        <title>Identification of key yeast species and microbe-microbe interactions impacting larval growth of Drosophila in the wild.</title>
        <authorList>
            <person name="Mure A."/>
            <person name="Sugiura Y."/>
            <person name="Maeda R."/>
            <person name="Honda K."/>
            <person name="Sakurai N."/>
            <person name="Takahashi Y."/>
            <person name="Watada M."/>
            <person name="Katoh T."/>
            <person name="Gotoh A."/>
            <person name="Gotoh Y."/>
            <person name="Taniguchi I."/>
            <person name="Nakamura K."/>
            <person name="Hayashi T."/>
            <person name="Katayama T."/>
            <person name="Uemura T."/>
            <person name="Hattori Y."/>
        </authorList>
    </citation>
    <scope>NUCLEOTIDE SEQUENCE [LARGE SCALE GENOMIC DNA]</scope>
    <source>
        <strain evidence="2 3">SB-73</strain>
    </source>
</reference>
<dbReference type="Gene3D" id="3.30.9.10">
    <property type="entry name" value="D-Amino Acid Oxidase, subunit A, domain 2"/>
    <property type="match status" value="2"/>
</dbReference>
<dbReference type="Gene3D" id="3.50.50.60">
    <property type="entry name" value="FAD/NAD(P)-binding domain"/>
    <property type="match status" value="2"/>
</dbReference>
<gene>
    <name evidence="2" type="ORF">DASB73_002700</name>
</gene>
<dbReference type="PANTHER" id="PTHR13847">
    <property type="entry name" value="SARCOSINE DEHYDROGENASE-RELATED"/>
    <property type="match status" value="1"/>
</dbReference>
<dbReference type="SUPFAM" id="SSF51905">
    <property type="entry name" value="FAD/NAD(P)-binding domain"/>
    <property type="match status" value="1"/>
</dbReference>
<dbReference type="InterPro" id="IPR036188">
    <property type="entry name" value="FAD/NAD-bd_sf"/>
</dbReference>
<dbReference type="GO" id="GO:0005770">
    <property type="term" value="C:late endosome"/>
    <property type="evidence" value="ECO:0007669"/>
    <property type="project" value="TreeGrafter"/>
</dbReference>
<keyword evidence="3" id="KW-1185">Reference proteome</keyword>
<accession>A0AAV5REC0</accession>
<evidence type="ECO:0000313" key="3">
    <source>
        <dbReference type="Proteomes" id="UP001362899"/>
    </source>
</evidence>
<proteinExistence type="predicted"/>
<dbReference type="PANTHER" id="PTHR13847:SF150">
    <property type="entry name" value="OXIDOREDUCTASE TDA3-RELATED"/>
    <property type="match status" value="1"/>
</dbReference>
<dbReference type="GO" id="GO:0042147">
    <property type="term" value="P:retrograde transport, endosome to Golgi"/>
    <property type="evidence" value="ECO:0007669"/>
    <property type="project" value="TreeGrafter"/>
</dbReference>
<dbReference type="AlphaFoldDB" id="A0AAV5REC0"/>
<dbReference type="InterPro" id="IPR006076">
    <property type="entry name" value="FAD-dep_OxRdtase"/>
</dbReference>
<feature type="domain" description="FAD dependent oxidoreductase" evidence="1">
    <location>
        <begin position="8"/>
        <end position="394"/>
    </location>
</feature>
<evidence type="ECO:0000259" key="1">
    <source>
        <dbReference type="Pfam" id="PF01266"/>
    </source>
</evidence>
<organism evidence="2 3">
    <name type="scientific">Starmerella bacillaris</name>
    <name type="common">Yeast</name>
    <name type="synonym">Candida zemplinina</name>
    <dbReference type="NCBI Taxonomy" id="1247836"/>
    <lineage>
        <taxon>Eukaryota</taxon>
        <taxon>Fungi</taxon>
        <taxon>Dikarya</taxon>
        <taxon>Ascomycota</taxon>
        <taxon>Saccharomycotina</taxon>
        <taxon>Dipodascomycetes</taxon>
        <taxon>Dipodascales</taxon>
        <taxon>Trichomonascaceae</taxon>
        <taxon>Starmerella</taxon>
    </lineage>
</organism>
<name>A0AAV5REC0_STABA</name>
<evidence type="ECO:0000313" key="2">
    <source>
        <dbReference type="EMBL" id="GMM49312.1"/>
    </source>
</evidence>
<dbReference type="EMBL" id="BTGC01000001">
    <property type="protein sequence ID" value="GMM49312.1"/>
    <property type="molecule type" value="Genomic_DNA"/>
</dbReference>
<protein>
    <submittedName>
        <fullName evidence="2">Tda3 protein</fullName>
    </submittedName>
</protein>